<evidence type="ECO:0000313" key="2">
    <source>
        <dbReference type="Proteomes" id="UP000019373"/>
    </source>
</evidence>
<dbReference type="OMA" id="CCHASLI"/>
<protein>
    <recommendedName>
        <fullName evidence="3">Protein kinase domain-containing protein</fullName>
    </recommendedName>
</protein>
<dbReference type="PANTHER" id="PTHR37542:SF3">
    <property type="entry name" value="PRION-INHIBITION AND PROPAGATION HELO DOMAIN-CONTAINING PROTEIN"/>
    <property type="match status" value="1"/>
</dbReference>
<gene>
    <name evidence="1" type="ORF">EPUS_09309</name>
</gene>
<dbReference type="eggNOG" id="ENOG502SIIF">
    <property type="taxonomic scope" value="Eukaryota"/>
</dbReference>
<dbReference type="OrthoDB" id="1911848at2759"/>
<name>U1GDF3_ENDPU</name>
<proteinExistence type="predicted"/>
<evidence type="ECO:0000313" key="1">
    <source>
        <dbReference type="EMBL" id="ERF69731.1"/>
    </source>
</evidence>
<evidence type="ECO:0008006" key="3">
    <source>
        <dbReference type="Google" id="ProtNLM"/>
    </source>
</evidence>
<dbReference type="EMBL" id="KE721394">
    <property type="protein sequence ID" value="ERF69731.1"/>
    <property type="molecule type" value="Genomic_DNA"/>
</dbReference>
<accession>U1GDF3</accession>
<dbReference type="PANTHER" id="PTHR37542">
    <property type="entry name" value="HELO DOMAIN-CONTAINING PROTEIN-RELATED"/>
    <property type="match status" value="1"/>
</dbReference>
<dbReference type="AlphaFoldDB" id="U1GDF3"/>
<dbReference type="HOGENOM" id="CLU_019783_0_0_1"/>
<dbReference type="Proteomes" id="UP000019373">
    <property type="component" value="Unassembled WGS sequence"/>
</dbReference>
<dbReference type="RefSeq" id="XP_007804620.1">
    <property type="nucleotide sequence ID" value="XM_007806429.1"/>
</dbReference>
<organism evidence="1 2">
    <name type="scientific">Endocarpon pusillum (strain Z07020 / HMAS-L-300199)</name>
    <name type="common">Lichen-forming fungus</name>
    <dbReference type="NCBI Taxonomy" id="1263415"/>
    <lineage>
        <taxon>Eukaryota</taxon>
        <taxon>Fungi</taxon>
        <taxon>Dikarya</taxon>
        <taxon>Ascomycota</taxon>
        <taxon>Pezizomycotina</taxon>
        <taxon>Eurotiomycetes</taxon>
        <taxon>Chaetothyriomycetidae</taxon>
        <taxon>Verrucariales</taxon>
        <taxon>Verrucariaceae</taxon>
        <taxon>Endocarpon</taxon>
    </lineage>
</organism>
<dbReference type="Gene3D" id="1.10.510.10">
    <property type="entry name" value="Transferase(Phosphotransferase) domain 1"/>
    <property type="match status" value="1"/>
</dbReference>
<sequence length="731" mass="82642">METSDDFTKQLNQKLQTSARSRTYCYAKVLILYWKDGHEDFQTEGQELGQMFRDSFQYGVEEFAIPTSQSYLQLHNFVTQSVLHAAKIADEKGGAPLLIIHYGGHGDRNDDKVQGEERRSVWAAHAKGEPTLEWFRIQDDIKNADADVLLLLDCCFAAQAGRARERRPGRFELLAASAMGMKTPQPGERSFTRALIREIKRCVQRNGYVAIADLHRRLVAREANLHATPVHVMLTPTQPTMRLSPLPQKFCSSANEDIEGPYFQLLFRTVGQLNKAHIEELAQWLGADMPRMVTALHVQNILETTTQIQSFVEKVRQDGQPLAKTLDEPAFEDILKAWDNVQALVEQHIAQQNSAFRTQENMIIIKERVRRFLIQLEAENSAFVDTVERKILNSTRLTDLSALSEAIDDPATQMFGIADQLRLRRLVHKSSVFGMPQSESKAAANAHFAVMQEYKNYGRYVDPGEMPDLTARVAHLAELLNAPKSPGFLSLRCCRWSHDHSENRFVLDFEIPHPYETTPGAYHTLQSIILHSKASARPSLNDRFKIAFLLAKAVQKWHSVGWVHQGISSPNVLFFSLKNETTIDYSRPFLQGFEFARPGSDPSIGRSNDDIAFNVYRHPSRQGSLRKGHTKMHDIYSLGVVLLEIGLWQSALHIVSHKIKGPVTPNSMLQRLQGACLERLAHYAGASYQEAVHVCLTSSFEVELDDENESRLATSFQTRVIDELGKGAPIY</sequence>
<reference evidence="2" key="1">
    <citation type="journal article" date="2014" name="BMC Genomics">
        <title>Genome characteristics reveal the impact of lichenization on lichen-forming fungus Endocarpon pusillum Hedwig (Verrucariales, Ascomycota).</title>
        <authorList>
            <person name="Wang Y.-Y."/>
            <person name="Liu B."/>
            <person name="Zhang X.-Y."/>
            <person name="Zhou Q.-M."/>
            <person name="Zhang T."/>
            <person name="Li H."/>
            <person name="Yu Y.-F."/>
            <person name="Zhang X.-L."/>
            <person name="Hao X.-Y."/>
            <person name="Wang M."/>
            <person name="Wang L."/>
            <person name="Wei J.-C."/>
        </authorList>
    </citation>
    <scope>NUCLEOTIDE SEQUENCE [LARGE SCALE GENOMIC DNA]</scope>
    <source>
        <strain evidence="2">Z07020 / HMAS-L-300199</strain>
    </source>
</reference>
<dbReference type="GeneID" id="19244136"/>
<dbReference type="InterPro" id="IPR011009">
    <property type="entry name" value="Kinase-like_dom_sf"/>
</dbReference>
<dbReference type="SUPFAM" id="SSF56112">
    <property type="entry name" value="Protein kinase-like (PK-like)"/>
    <property type="match status" value="1"/>
</dbReference>
<keyword evidence="2" id="KW-1185">Reference proteome</keyword>